<organism evidence="11 12">
    <name type="scientific">Heterorhabditis bacteriophora</name>
    <name type="common">Entomopathogenic nematode worm</name>
    <dbReference type="NCBI Taxonomy" id="37862"/>
    <lineage>
        <taxon>Eukaryota</taxon>
        <taxon>Metazoa</taxon>
        <taxon>Ecdysozoa</taxon>
        <taxon>Nematoda</taxon>
        <taxon>Chromadorea</taxon>
        <taxon>Rhabditida</taxon>
        <taxon>Rhabditina</taxon>
        <taxon>Rhabditomorpha</taxon>
        <taxon>Strongyloidea</taxon>
        <taxon>Heterorhabditidae</taxon>
        <taxon>Heterorhabditis</taxon>
    </lineage>
</organism>
<comment type="similarity">
    <text evidence="7">Belongs to the DEAD box helicase family.</text>
</comment>
<dbReference type="SMART" id="SM00487">
    <property type="entry name" value="DEXDc"/>
    <property type="match status" value="1"/>
</dbReference>
<dbReference type="PROSITE" id="PS51192">
    <property type="entry name" value="HELICASE_ATP_BIND_1"/>
    <property type="match status" value="1"/>
</dbReference>
<dbReference type="PANTHER" id="PTHR47958">
    <property type="entry name" value="ATP-DEPENDENT RNA HELICASE DBP3"/>
    <property type="match status" value="1"/>
</dbReference>
<feature type="domain" description="DEAD-box RNA helicase Q" evidence="10">
    <location>
        <begin position="263"/>
        <end position="291"/>
    </location>
</feature>
<sequence length="577" mass="65658">MYLLCFMIQVIWFGATKDGFGSSTGTDRGSGFGRSGRFDNNREESNNEEGLELLRTALVALQERIVGLVLVEVEDSIIIGEGTTMVGTTVPVETIDLEEECYIVVRKILSFFLFFTLSSRDEKSFERFEGNRGFRDSEIALILFQDLHLIKVEDSVLYRGDFATKTRVMLALEAVVLEILTLGTKDLLTKGLQVVRQERMSLVLLKIEDLVSLQKDFAIMEHLAKLLIFFGCLNVITHVILTGRNCYNCGGTIFHMTTESRQFSFDDVYLTERIRQNVTQAGYSRPTPIQQFAMPTEDLSNSGERPCSPRCIIIAPTRELAVQIYNEGRKFAHNTVMYIACIYGGTSVALQTQSLTRVCFFCLRCCFFKWFLIIYLQGATILVATTGRLKHFLEEDIISFSKVKYVVLDEADRMLDLGFGDDINYVMNYPSMTPKEQRQTLMFSLSANKCITQVILQHALHFYITNIISFQEIIKCQRSEKRDKLLNLLNVDLETYTADRGLIHNYSRRNCLVLVLFLATLFVYRTGRVGNAGRATSFYVSETDSALAPHLVEILSQAEQVRNQIKSFGYDCNTFSR</sequence>
<keyword evidence="5 7" id="KW-0067">ATP-binding</keyword>
<evidence type="ECO:0000256" key="1">
    <source>
        <dbReference type="ARBA" id="ARBA00012552"/>
    </source>
</evidence>
<dbReference type="GO" id="GO:0016787">
    <property type="term" value="F:hydrolase activity"/>
    <property type="evidence" value="ECO:0007669"/>
    <property type="project" value="UniProtKB-KW"/>
</dbReference>
<name>A0A1I7WXV1_HETBA</name>
<keyword evidence="11" id="KW-1185">Reference proteome</keyword>
<keyword evidence="4 7" id="KW-0347">Helicase</keyword>
<evidence type="ECO:0000259" key="9">
    <source>
        <dbReference type="PROSITE" id="PS51192"/>
    </source>
</evidence>
<evidence type="ECO:0000256" key="2">
    <source>
        <dbReference type="ARBA" id="ARBA00022741"/>
    </source>
</evidence>
<keyword evidence="3 7" id="KW-0378">Hydrolase</keyword>
<feature type="signal peptide" evidence="8">
    <location>
        <begin position="1"/>
        <end position="21"/>
    </location>
</feature>
<dbReference type="Proteomes" id="UP000095283">
    <property type="component" value="Unplaced"/>
</dbReference>
<dbReference type="PROSITE" id="PS51195">
    <property type="entry name" value="Q_MOTIF"/>
    <property type="match status" value="1"/>
</dbReference>
<dbReference type="PROSITE" id="PS00039">
    <property type="entry name" value="DEAD_ATP_HELICASE"/>
    <property type="match status" value="1"/>
</dbReference>
<dbReference type="InterPro" id="IPR011545">
    <property type="entry name" value="DEAD/DEAH_box_helicase_dom"/>
</dbReference>
<evidence type="ECO:0000259" key="10">
    <source>
        <dbReference type="PROSITE" id="PS51195"/>
    </source>
</evidence>
<evidence type="ECO:0000256" key="7">
    <source>
        <dbReference type="RuleBase" id="RU000492"/>
    </source>
</evidence>
<dbReference type="GO" id="GO:0003724">
    <property type="term" value="F:RNA helicase activity"/>
    <property type="evidence" value="ECO:0007669"/>
    <property type="project" value="UniProtKB-EC"/>
</dbReference>
<dbReference type="EC" id="3.6.4.13" evidence="1"/>
<feature type="short sequence motif" description="Q motif" evidence="6">
    <location>
        <begin position="263"/>
        <end position="291"/>
    </location>
</feature>
<dbReference type="SUPFAM" id="SSF52540">
    <property type="entry name" value="P-loop containing nucleoside triphosphate hydrolases"/>
    <property type="match status" value="2"/>
</dbReference>
<dbReference type="WBParaSite" id="Hba_10030">
    <property type="protein sequence ID" value="Hba_10030"/>
    <property type="gene ID" value="Hba_10030"/>
</dbReference>
<dbReference type="Pfam" id="PF00270">
    <property type="entry name" value="DEAD"/>
    <property type="match status" value="1"/>
</dbReference>
<feature type="domain" description="Helicase ATP-binding" evidence="9">
    <location>
        <begin position="291"/>
        <end position="465"/>
    </location>
</feature>
<dbReference type="GO" id="GO:0003676">
    <property type="term" value="F:nucleic acid binding"/>
    <property type="evidence" value="ECO:0007669"/>
    <property type="project" value="InterPro"/>
</dbReference>
<keyword evidence="2 7" id="KW-0547">Nucleotide-binding</keyword>
<accession>A0A1I7WXV1</accession>
<dbReference type="InterPro" id="IPR014001">
    <property type="entry name" value="Helicase_ATP-bd"/>
</dbReference>
<proteinExistence type="inferred from homology"/>
<evidence type="ECO:0000256" key="3">
    <source>
        <dbReference type="ARBA" id="ARBA00022801"/>
    </source>
</evidence>
<feature type="chain" id="PRO_5009310866" description="RNA helicase" evidence="8">
    <location>
        <begin position="22"/>
        <end position="577"/>
    </location>
</feature>
<protein>
    <recommendedName>
        <fullName evidence="1">RNA helicase</fullName>
        <ecNumber evidence="1">3.6.4.13</ecNumber>
    </recommendedName>
</protein>
<dbReference type="InterPro" id="IPR027417">
    <property type="entry name" value="P-loop_NTPase"/>
</dbReference>
<keyword evidence="8" id="KW-0732">Signal</keyword>
<dbReference type="InterPro" id="IPR000629">
    <property type="entry name" value="RNA-helicase_DEAD-box_CS"/>
</dbReference>
<evidence type="ECO:0000256" key="5">
    <source>
        <dbReference type="ARBA" id="ARBA00022840"/>
    </source>
</evidence>
<evidence type="ECO:0000313" key="11">
    <source>
        <dbReference type="Proteomes" id="UP000095283"/>
    </source>
</evidence>
<dbReference type="InterPro" id="IPR014014">
    <property type="entry name" value="RNA_helicase_DEAD_Q_motif"/>
</dbReference>
<dbReference type="Gene3D" id="3.40.50.300">
    <property type="entry name" value="P-loop containing nucleotide triphosphate hydrolases"/>
    <property type="match status" value="1"/>
</dbReference>
<dbReference type="GO" id="GO:0005524">
    <property type="term" value="F:ATP binding"/>
    <property type="evidence" value="ECO:0007669"/>
    <property type="project" value="UniProtKB-KW"/>
</dbReference>
<dbReference type="AlphaFoldDB" id="A0A1I7WXV1"/>
<evidence type="ECO:0000313" key="12">
    <source>
        <dbReference type="WBParaSite" id="Hba_10030"/>
    </source>
</evidence>
<evidence type="ECO:0000256" key="4">
    <source>
        <dbReference type="ARBA" id="ARBA00022806"/>
    </source>
</evidence>
<evidence type="ECO:0000256" key="6">
    <source>
        <dbReference type="PROSITE-ProRule" id="PRU00552"/>
    </source>
</evidence>
<evidence type="ECO:0000256" key="8">
    <source>
        <dbReference type="SAM" id="SignalP"/>
    </source>
</evidence>
<reference evidence="12" key="1">
    <citation type="submission" date="2016-11" db="UniProtKB">
        <authorList>
            <consortium name="WormBaseParasite"/>
        </authorList>
    </citation>
    <scope>IDENTIFICATION</scope>
</reference>